<reference evidence="1" key="1">
    <citation type="submission" date="2021-06" db="EMBL/GenBank/DDBJ databases">
        <authorList>
            <person name="Kallberg Y."/>
            <person name="Tangrot J."/>
            <person name="Rosling A."/>
        </authorList>
    </citation>
    <scope>NUCLEOTIDE SEQUENCE</scope>
    <source>
        <strain evidence="1">28 12/20/2015</strain>
    </source>
</reference>
<organism evidence="1 2">
    <name type="scientific">Cetraspora pellucida</name>
    <dbReference type="NCBI Taxonomy" id="1433469"/>
    <lineage>
        <taxon>Eukaryota</taxon>
        <taxon>Fungi</taxon>
        <taxon>Fungi incertae sedis</taxon>
        <taxon>Mucoromycota</taxon>
        <taxon>Glomeromycotina</taxon>
        <taxon>Glomeromycetes</taxon>
        <taxon>Diversisporales</taxon>
        <taxon>Gigasporaceae</taxon>
        <taxon>Cetraspora</taxon>
    </lineage>
</organism>
<comment type="caution">
    <text evidence="1">The sequence shown here is derived from an EMBL/GenBank/DDBJ whole genome shotgun (WGS) entry which is preliminary data.</text>
</comment>
<evidence type="ECO:0000313" key="2">
    <source>
        <dbReference type="Proteomes" id="UP000789366"/>
    </source>
</evidence>
<protein>
    <submittedName>
        <fullName evidence="1">11701_t:CDS:1</fullName>
    </submittedName>
</protein>
<name>A0ACA9K5E7_9GLOM</name>
<accession>A0ACA9K5E7</accession>
<dbReference type="Proteomes" id="UP000789366">
    <property type="component" value="Unassembled WGS sequence"/>
</dbReference>
<gene>
    <name evidence="1" type="ORF">SPELUC_LOCUS927</name>
</gene>
<dbReference type="EMBL" id="CAJVPW010000428">
    <property type="protein sequence ID" value="CAG8453633.1"/>
    <property type="molecule type" value="Genomic_DNA"/>
</dbReference>
<proteinExistence type="predicted"/>
<keyword evidence="2" id="KW-1185">Reference proteome</keyword>
<sequence>MLATKNAYFHIRLIPIRWYIKNEDGSEKPFLQANKFKNNLKGEKDFCKNNLTIFEQKAIYKELHSIYKKALNDEFVSDAYPVKVVDDVVLEVDCQLVTVKGGVEVDIGANPSAEEQEEALDEASTQVNNVISSFRLQETLFDKQTYTTYLRKYVKRLANRIKEECPDKDMSEWQGKINKFSKKVLNYQFYVGESFKVDDDGEIVGMVGLLNYREDGITPYFSLFKDGLKEVKVDKMLTLKNFFIAHMKTSCDEIRKDI</sequence>
<evidence type="ECO:0000313" key="1">
    <source>
        <dbReference type="EMBL" id="CAG8453633.1"/>
    </source>
</evidence>